<organism evidence="2 3">
    <name type="scientific">Neolewinella litorea</name>
    <dbReference type="NCBI Taxonomy" id="2562452"/>
    <lineage>
        <taxon>Bacteria</taxon>
        <taxon>Pseudomonadati</taxon>
        <taxon>Bacteroidota</taxon>
        <taxon>Saprospiria</taxon>
        <taxon>Saprospirales</taxon>
        <taxon>Lewinellaceae</taxon>
        <taxon>Neolewinella</taxon>
    </lineage>
</organism>
<dbReference type="InterPro" id="IPR011055">
    <property type="entry name" value="Dup_hybrid_motif"/>
</dbReference>
<dbReference type="GO" id="GO:0004222">
    <property type="term" value="F:metalloendopeptidase activity"/>
    <property type="evidence" value="ECO:0007669"/>
    <property type="project" value="TreeGrafter"/>
</dbReference>
<accession>A0A4S4NA86</accession>
<dbReference type="OrthoDB" id="9810477at2"/>
<dbReference type="PANTHER" id="PTHR21666:SF268">
    <property type="entry name" value="PEPTIDASE M23 DOMAIN-CONTAINING PROTEIN"/>
    <property type="match status" value="1"/>
</dbReference>
<dbReference type="Proteomes" id="UP000308528">
    <property type="component" value="Unassembled WGS sequence"/>
</dbReference>
<name>A0A4S4NA86_9BACT</name>
<dbReference type="CDD" id="cd12797">
    <property type="entry name" value="M23_peptidase"/>
    <property type="match status" value="1"/>
</dbReference>
<reference evidence="2 3" key="1">
    <citation type="submission" date="2019-04" db="EMBL/GenBank/DDBJ databases">
        <title>Lewinella litorea sp. nov., isolated from a marine sand.</title>
        <authorList>
            <person name="Yoon J.-H."/>
        </authorList>
    </citation>
    <scope>NUCLEOTIDE SEQUENCE [LARGE SCALE GENOMIC DNA]</scope>
    <source>
        <strain evidence="2 3">HSMS-39</strain>
    </source>
</reference>
<protein>
    <submittedName>
        <fullName evidence="2">M23 family metallopeptidase</fullName>
    </submittedName>
</protein>
<evidence type="ECO:0000259" key="1">
    <source>
        <dbReference type="Pfam" id="PF01551"/>
    </source>
</evidence>
<dbReference type="PANTHER" id="PTHR21666">
    <property type="entry name" value="PEPTIDASE-RELATED"/>
    <property type="match status" value="1"/>
</dbReference>
<dbReference type="InterPro" id="IPR016047">
    <property type="entry name" value="M23ase_b-sheet_dom"/>
</dbReference>
<evidence type="ECO:0000313" key="2">
    <source>
        <dbReference type="EMBL" id="THH34901.1"/>
    </source>
</evidence>
<dbReference type="InterPro" id="IPR050570">
    <property type="entry name" value="Cell_wall_metabolism_enzyme"/>
</dbReference>
<dbReference type="EMBL" id="SRSF01000014">
    <property type="protein sequence ID" value="THH34901.1"/>
    <property type="molecule type" value="Genomic_DNA"/>
</dbReference>
<feature type="domain" description="M23ase beta-sheet core" evidence="1">
    <location>
        <begin position="209"/>
        <end position="302"/>
    </location>
</feature>
<keyword evidence="3" id="KW-1185">Reference proteome</keyword>
<evidence type="ECO:0000313" key="3">
    <source>
        <dbReference type="Proteomes" id="UP000308528"/>
    </source>
</evidence>
<dbReference type="AlphaFoldDB" id="A0A4S4NA86"/>
<comment type="caution">
    <text evidence="2">The sequence shown here is derived from an EMBL/GenBank/DDBJ whole genome shotgun (WGS) entry which is preliminary data.</text>
</comment>
<dbReference type="SUPFAM" id="SSF51261">
    <property type="entry name" value="Duplicated hybrid motif"/>
    <property type="match status" value="1"/>
</dbReference>
<dbReference type="RefSeq" id="WP_136460594.1">
    <property type="nucleotide sequence ID" value="NZ_SRSF01000014.1"/>
</dbReference>
<dbReference type="Gene3D" id="2.70.70.10">
    <property type="entry name" value="Glucose Permease (Domain IIA)"/>
    <property type="match status" value="1"/>
</dbReference>
<dbReference type="Pfam" id="PF01551">
    <property type="entry name" value="Peptidase_M23"/>
    <property type="match status" value="1"/>
</dbReference>
<proteinExistence type="predicted"/>
<dbReference type="PROSITE" id="PS51257">
    <property type="entry name" value="PROKAR_LIPOPROTEIN"/>
    <property type="match status" value="1"/>
</dbReference>
<sequence length="382" mass="42527">MSARQHHTRSLWRLLLPLSVLLLYVSGGCSELGQRLKYWADRTFGEATPRDTYRWSRPFDKITLARWDSAYQRALDDTLRVDLPHQEVFGADTAMRFSAHSLNLRLPPGRRLTVQAEGTPPFGELFEVTPDGERERVAYWDTLSAYLSYEGHGPGPADLLLIVQSRPYPAGPYTLTLVSEPALLFPVAGRNAGSIGSFWGDRRDGGRRRHEGNDIFAPRGTPLLAVADGRVARVQNGGLGGKTVWLRDRERRLNYYYAHLDSQFVYRGQAVARGDTIGWVGNTGNARTTPPHLHFGIYANGARDPLPYLRAADGAPEAPAAQPGTVIQVPERGRHYLRVTPEREGTVIRQLLGGERIRDLATTGRYHRVATAAGETGYVNFD</sequence>
<gene>
    <name evidence="2" type="ORF">E4021_17045</name>
</gene>